<keyword evidence="5 6" id="KW-0408">Iron</keyword>
<dbReference type="EMBL" id="AAPJ01000002">
    <property type="protein sequence ID" value="EAS50575.1"/>
    <property type="molecule type" value="Genomic_DNA"/>
</dbReference>
<dbReference type="InterPro" id="IPR036909">
    <property type="entry name" value="Cyt_c-like_dom_sf"/>
</dbReference>
<dbReference type="GO" id="GO:0020037">
    <property type="term" value="F:heme binding"/>
    <property type="evidence" value="ECO:0007669"/>
    <property type="project" value="InterPro"/>
</dbReference>
<evidence type="ECO:0000259" key="8">
    <source>
        <dbReference type="PROSITE" id="PS51007"/>
    </source>
</evidence>
<feature type="signal peptide" evidence="7">
    <location>
        <begin position="1"/>
        <end position="42"/>
    </location>
</feature>
<organism evidence="9 10">
    <name type="scientific">Aurantimonas manganoxydans (strain ATCC BAA-1229 / DSM 21871 / SI85-9A1)</name>
    <dbReference type="NCBI Taxonomy" id="287752"/>
    <lineage>
        <taxon>Bacteria</taxon>
        <taxon>Pseudomonadati</taxon>
        <taxon>Pseudomonadota</taxon>
        <taxon>Alphaproteobacteria</taxon>
        <taxon>Hyphomicrobiales</taxon>
        <taxon>Aurantimonadaceae</taxon>
        <taxon>Aurantimonas</taxon>
    </lineage>
</organism>
<evidence type="ECO:0000256" key="3">
    <source>
        <dbReference type="ARBA" id="ARBA00022723"/>
    </source>
</evidence>
<evidence type="ECO:0000256" key="4">
    <source>
        <dbReference type="ARBA" id="ARBA00022982"/>
    </source>
</evidence>
<dbReference type="AlphaFoldDB" id="Q1YKE8"/>
<evidence type="ECO:0000256" key="5">
    <source>
        <dbReference type="ARBA" id="ARBA00023004"/>
    </source>
</evidence>
<dbReference type="Proteomes" id="UP000000321">
    <property type="component" value="Unassembled WGS sequence"/>
</dbReference>
<feature type="domain" description="Cytochrome c" evidence="8">
    <location>
        <begin position="46"/>
        <end position="149"/>
    </location>
</feature>
<evidence type="ECO:0000256" key="7">
    <source>
        <dbReference type="SAM" id="SignalP"/>
    </source>
</evidence>
<dbReference type="PRINTS" id="PR00604">
    <property type="entry name" value="CYTCHRMECIAB"/>
</dbReference>
<keyword evidence="7" id="KW-0732">Signal</keyword>
<proteinExistence type="predicted"/>
<keyword evidence="2 6" id="KW-0349">Heme</keyword>
<dbReference type="InterPro" id="IPR009056">
    <property type="entry name" value="Cyt_c-like_dom"/>
</dbReference>
<feature type="chain" id="PRO_5004197689" evidence="7">
    <location>
        <begin position="43"/>
        <end position="167"/>
    </location>
</feature>
<dbReference type="SUPFAM" id="SSF46626">
    <property type="entry name" value="Cytochrome c"/>
    <property type="match status" value="1"/>
</dbReference>
<accession>Q1YKE8</accession>
<dbReference type="InterPro" id="IPR002327">
    <property type="entry name" value="Cyt_c_1A/1B"/>
</dbReference>
<protein>
    <submittedName>
        <fullName evidence="9">Putative cytochrome c</fullName>
    </submittedName>
</protein>
<dbReference type="BioCyc" id="AURANTIMONAS:SI859A1_00695-MONOMER"/>
<dbReference type="HOGENOM" id="CLU_060944_2_1_5"/>
<dbReference type="Pfam" id="PF00034">
    <property type="entry name" value="Cytochrom_C"/>
    <property type="match status" value="1"/>
</dbReference>
<dbReference type="GO" id="GO:0046872">
    <property type="term" value="F:metal ion binding"/>
    <property type="evidence" value="ECO:0007669"/>
    <property type="project" value="UniProtKB-KW"/>
</dbReference>
<comment type="caution">
    <text evidence="9">The sequence shown here is derived from an EMBL/GenBank/DDBJ whole genome shotgun (WGS) entry which is preliminary data.</text>
</comment>
<gene>
    <name evidence="9" type="ORF">SI859A1_00695</name>
</gene>
<keyword evidence="3 6" id="KW-0479">Metal-binding</keyword>
<evidence type="ECO:0000313" key="9">
    <source>
        <dbReference type="EMBL" id="EAS50575.1"/>
    </source>
</evidence>
<name>Q1YKE8_AURMS</name>
<keyword evidence="10" id="KW-1185">Reference proteome</keyword>
<dbReference type="Gene3D" id="1.10.760.10">
    <property type="entry name" value="Cytochrome c-like domain"/>
    <property type="match status" value="1"/>
</dbReference>
<dbReference type="PANTHER" id="PTHR11961">
    <property type="entry name" value="CYTOCHROME C"/>
    <property type="match status" value="1"/>
</dbReference>
<evidence type="ECO:0000313" key="10">
    <source>
        <dbReference type="Proteomes" id="UP000000321"/>
    </source>
</evidence>
<evidence type="ECO:0000256" key="2">
    <source>
        <dbReference type="ARBA" id="ARBA00022617"/>
    </source>
</evidence>
<evidence type="ECO:0000256" key="6">
    <source>
        <dbReference type="PROSITE-ProRule" id="PRU00433"/>
    </source>
</evidence>
<reference evidence="9 10" key="1">
    <citation type="journal article" date="2008" name="Appl. Environ. Microbiol.">
        <title>Genomic insights into Mn(II) oxidation by the marine alphaproteobacterium Aurantimonas sp. strain SI85-9A1.</title>
        <authorList>
            <person name="Dick G.J."/>
            <person name="Podell S."/>
            <person name="Johnson H.A."/>
            <person name="Rivera-Espinoza Y."/>
            <person name="Bernier-Latmani R."/>
            <person name="McCarthy J.K."/>
            <person name="Torpey J.W."/>
            <person name="Clement B.G."/>
            <person name="Gaasterland T."/>
            <person name="Tebo B.M."/>
        </authorList>
    </citation>
    <scope>NUCLEOTIDE SEQUENCE [LARGE SCALE GENOMIC DNA]</scope>
    <source>
        <strain evidence="9 10">SI85-9A1</strain>
    </source>
</reference>
<dbReference type="PROSITE" id="PS51007">
    <property type="entry name" value="CYTC"/>
    <property type="match status" value="1"/>
</dbReference>
<keyword evidence="4" id="KW-0249">Electron transport</keyword>
<keyword evidence="1" id="KW-0813">Transport</keyword>
<sequence length="167" mass="17567">MPSLEPFHILPKAPSLVGGHMNRLIVAAGALLSLTLASGAFAQTAGDPDAGKKVFRKCMACHAVGEGAKNKIGPELNGIVGEKPGAVEGYSFSPAFQEWAADKAAWNEELMTAWLTNPRDVVKGTKMVFPGIKKEQEMVDIIAYLASFDEAGATRDPAEALADAAAQ</sequence>
<dbReference type="GO" id="GO:0009055">
    <property type="term" value="F:electron transfer activity"/>
    <property type="evidence" value="ECO:0007669"/>
    <property type="project" value="InterPro"/>
</dbReference>
<evidence type="ECO:0000256" key="1">
    <source>
        <dbReference type="ARBA" id="ARBA00022448"/>
    </source>
</evidence>